<dbReference type="EMBL" id="JAYMYQ010000001">
    <property type="protein sequence ID" value="KAK7361100.1"/>
    <property type="molecule type" value="Genomic_DNA"/>
</dbReference>
<organism evidence="1 2">
    <name type="scientific">Canavalia gladiata</name>
    <name type="common">Sword bean</name>
    <name type="synonym">Dolichos gladiatus</name>
    <dbReference type="NCBI Taxonomy" id="3824"/>
    <lineage>
        <taxon>Eukaryota</taxon>
        <taxon>Viridiplantae</taxon>
        <taxon>Streptophyta</taxon>
        <taxon>Embryophyta</taxon>
        <taxon>Tracheophyta</taxon>
        <taxon>Spermatophyta</taxon>
        <taxon>Magnoliopsida</taxon>
        <taxon>eudicotyledons</taxon>
        <taxon>Gunneridae</taxon>
        <taxon>Pentapetalae</taxon>
        <taxon>rosids</taxon>
        <taxon>fabids</taxon>
        <taxon>Fabales</taxon>
        <taxon>Fabaceae</taxon>
        <taxon>Papilionoideae</taxon>
        <taxon>50 kb inversion clade</taxon>
        <taxon>NPAAA clade</taxon>
        <taxon>indigoferoid/millettioid clade</taxon>
        <taxon>Phaseoleae</taxon>
        <taxon>Canavalia</taxon>
    </lineage>
</organism>
<dbReference type="Proteomes" id="UP001367508">
    <property type="component" value="Unassembled WGS sequence"/>
</dbReference>
<name>A0AAN9R3K3_CANGL</name>
<dbReference type="AlphaFoldDB" id="A0AAN9R3K3"/>
<gene>
    <name evidence="1" type="ORF">VNO77_03132</name>
</gene>
<keyword evidence="2" id="KW-1185">Reference proteome</keyword>
<reference evidence="1 2" key="1">
    <citation type="submission" date="2024-01" db="EMBL/GenBank/DDBJ databases">
        <title>The genomes of 5 underutilized Papilionoideae crops provide insights into root nodulation and disease resistanc.</title>
        <authorList>
            <person name="Jiang F."/>
        </authorList>
    </citation>
    <scope>NUCLEOTIDE SEQUENCE [LARGE SCALE GENOMIC DNA]</scope>
    <source>
        <strain evidence="1">LVBAO_FW01</strain>
        <tissue evidence="1">Leaves</tissue>
    </source>
</reference>
<comment type="caution">
    <text evidence="1">The sequence shown here is derived from an EMBL/GenBank/DDBJ whole genome shotgun (WGS) entry which is preliminary data.</text>
</comment>
<evidence type="ECO:0000313" key="2">
    <source>
        <dbReference type="Proteomes" id="UP001367508"/>
    </source>
</evidence>
<evidence type="ECO:0000313" key="1">
    <source>
        <dbReference type="EMBL" id="KAK7361100.1"/>
    </source>
</evidence>
<proteinExistence type="predicted"/>
<sequence length="122" mass="13943">MVCCGKTRTQVVRCESSHVDKRSELDPLICDPIPNGLRIKSKATISCHACLLFVGYECEPEFAWLLYGFPWAFLTLSQTSGDLYDSPQQEDQLGLENLSNRVYLELRIVEQILNSNQEQRCK</sequence>
<protein>
    <submittedName>
        <fullName evidence="1">Uncharacterized protein</fullName>
    </submittedName>
</protein>
<accession>A0AAN9R3K3</accession>